<dbReference type="Pfam" id="PF01315">
    <property type="entry name" value="Ald_Xan_dh_C"/>
    <property type="match status" value="1"/>
</dbReference>
<dbReference type="FunFam" id="3.30.365.10:FF:000001">
    <property type="entry name" value="Xanthine dehydrogenase oxidase"/>
    <property type="match status" value="1"/>
</dbReference>
<feature type="binding site" evidence="14">
    <location>
        <begin position="340"/>
        <end position="344"/>
    </location>
    <ligand>
        <name>FAD</name>
        <dbReference type="ChEBI" id="CHEBI:57692"/>
    </ligand>
</feature>
<dbReference type="OrthoDB" id="8300278at2759"/>
<dbReference type="PROSITE" id="PS51387">
    <property type="entry name" value="FAD_PCMH"/>
    <property type="match status" value="1"/>
</dbReference>
<dbReference type="Pfam" id="PF02738">
    <property type="entry name" value="MoCoBD_1"/>
    <property type="match status" value="1"/>
</dbReference>
<comment type="cofactor">
    <cofactor evidence="1 14">
        <name>FAD</name>
        <dbReference type="ChEBI" id="CHEBI:57692"/>
    </cofactor>
</comment>
<dbReference type="Pfam" id="PF01799">
    <property type="entry name" value="Fer2_2"/>
    <property type="match status" value="1"/>
</dbReference>
<dbReference type="GO" id="GO:0005506">
    <property type="term" value="F:iron ion binding"/>
    <property type="evidence" value="ECO:0007669"/>
    <property type="project" value="InterPro"/>
</dbReference>
<dbReference type="GO" id="GO:0071949">
    <property type="term" value="F:FAD binding"/>
    <property type="evidence" value="ECO:0007669"/>
    <property type="project" value="InterPro"/>
</dbReference>
<evidence type="ECO:0000313" key="18">
    <source>
        <dbReference type="EnsemblMetazoa" id="BGLB004666-PB"/>
    </source>
</evidence>
<feature type="binding site" evidence="15">
    <location>
        <position position="784"/>
    </location>
    <ligand>
        <name>Mo-molybdopterin</name>
        <dbReference type="ChEBI" id="CHEBI:71302"/>
    </ligand>
    <ligandPart>
        <name>Mo</name>
        <dbReference type="ChEBI" id="CHEBI:28685"/>
    </ligandPart>
</feature>
<comment type="similarity">
    <text evidence="2">Belongs to the xanthine dehydrogenase family.</text>
</comment>
<feature type="binding site" evidence="15">
    <location>
        <position position="134"/>
    </location>
    <ligand>
        <name>[2Fe-2S] cluster</name>
        <dbReference type="ChEBI" id="CHEBI:190135"/>
        <label>2</label>
    </ligand>
</feature>
<evidence type="ECO:0000256" key="8">
    <source>
        <dbReference type="ARBA" id="ARBA00023002"/>
    </source>
</evidence>
<comment type="cofactor">
    <cofactor evidence="15">
        <name>Mo-molybdopterin</name>
        <dbReference type="ChEBI" id="CHEBI:71302"/>
    </cofactor>
    <text evidence="15">Binds 1 Mo-molybdopterin (Mo-MPT) cofactor per subunit.</text>
</comment>
<keyword evidence="10 15" id="KW-0411">Iron-sulfur</keyword>
<evidence type="ECO:0000313" key="19">
    <source>
        <dbReference type="Proteomes" id="UP000076420"/>
    </source>
</evidence>
<evidence type="ECO:0000256" key="14">
    <source>
        <dbReference type="PIRSR" id="PIRSR000127-2"/>
    </source>
</evidence>
<dbReference type="InterPro" id="IPR036683">
    <property type="entry name" value="CO_DH_flav_C_dom_sf"/>
</dbReference>
<dbReference type="Gene3D" id="3.30.465.10">
    <property type="match status" value="1"/>
</dbReference>
<evidence type="ECO:0000256" key="9">
    <source>
        <dbReference type="ARBA" id="ARBA00023004"/>
    </source>
</evidence>
<dbReference type="GO" id="GO:0051537">
    <property type="term" value="F:2 iron, 2 sulfur cluster binding"/>
    <property type="evidence" value="ECO:0007669"/>
    <property type="project" value="UniProtKB-KW"/>
</dbReference>
<evidence type="ECO:0000256" key="7">
    <source>
        <dbReference type="ARBA" id="ARBA00022827"/>
    </source>
</evidence>
<dbReference type="PROSITE" id="PS51085">
    <property type="entry name" value="2FE2S_FER_2"/>
    <property type="match status" value="1"/>
</dbReference>
<dbReference type="GO" id="GO:0016491">
    <property type="term" value="F:oxidoreductase activity"/>
    <property type="evidence" value="ECO:0007669"/>
    <property type="project" value="UniProtKB-KW"/>
</dbReference>
<dbReference type="FunFam" id="3.10.20.30:FF:000012">
    <property type="entry name" value="Xanthine dehydrogenase/oxidase"/>
    <property type="match status" value="1"/>
</dbReference>
<comment type="cofactor">
    <cofactor evidence="15">
        <name>[2Fe-2S] cluster</name>
        <dbReference type="ChEBI" id="CHEBI:190135"/>
    </cofactor>
    <text evidence="15">Binds 2 [2Fe-2S] clusters.</text>
</comment>
<dbReference type="STRING" id="6526.A0A2C9JM54"/>
<comment type="cofactor">
    <cofactor evidence="12">
        <name>[2Fe-2S] cluster</name>
        <dbReference type="ChEBI" id="CHEBI:190135"/>
    </cofactor>
</comment>
<dbReference type="SUPFAM" id="SSF54665">
    <property type="entry name" value="CO dehydrogenase molybdoprotein N-domain-like"/>
    <property type="match status" value="1"/>
</dbReference>
<feature type="domain" description="2Fe-2S ferredoxin-type" evidence="16">
    <location>
        <begin position="21"/>
        <end position="109"/>
    </location>
</feature>
<dbReference type="SUPFAM" id="SSF55447">
    <property type="entry name" value="CO dehydrogenase flavoprotein C-terminal domain-like"/>
    <property type="match status" value="1"/>
</dbReference>
<evidence type="ECO:0008006" key="20">
    <source>
        <dbReference type="Google" id="ProtNLM"/>
    </source>
</evidence>
<evidence type="ECO:0000256" key="15">
    <source>
        <dbReference type="PIRSR" id="PIRSR000127-3"/>
    </source>
</evidence>
<keyword evidence="9 15" id="KW-0408">Iron</keyword>
<evidence type="ECO:0000256" key="10">
    <source>
        <dbReference type="ARBA" id="ARBA00023014"/>
    </source>
</evidence>
<dbReference type="SMART" id="SM01092">
    <property type="entry name" value="CO_deh_flav_C"/>
    <property type="match status" value="1"/>
</dbReference>
<dbReference type="Pfam" id="PF03450">
    <property type="entry name" value="CO_deh_flav_C"/>
    <property type="match status" value="1"/>
</dbReference>
<dbReference type="PANTHER" id="PTHR45444">
    <property type="entry name" value="XANTHINE DEHYDROGENASE"/>
    <property type="match status" value="1"/>
</dbReference>
<dbReference type="InterPro" id="IPR000674">
    <property type="entry name" value="Ald_Oxase/Xan_DH_a/b"/>
</dbReference>
<dbReference type="InterPro" id="IPR036318">
    <property type="entry name" value="FAD-bd_PCMH-like_sf"/>
</dbReference>
<dbReference type="KEGG" id="bgt:106059685"/>
<keyword evidence="11" id="KW-0520">NAD</keyword>
<dbReference type="Gene3D" id="3.10.20.30">
    <property type="match status" value="1"/>
</dbReference>
<accession>A0A2C9JM54</accession>
<dbReference type="PIRSF" id="PIRSF000127">
    <property type="entry name" value="Xanthine_DH"/>
    <property type="match status" value="1"/>
</dbReference>
<reference evidence="18" key="1">
    <citation type="submission" date="2020-05" db="UniProtKB">
        <authorList>
            <consortium name="EnsemblMetazoa"/>
        </authorList>
    </citation>
    <scope>IDENTIFICATION</scope>
    <source>
        <strain evidence="18">BB02</strain>
    </source>
</reference>
<keyword evidence="4" id="KW-0285">Flavoprotein</keyword>
<keyword evidence="3 15" id="KW-0500">Molybdenum</keyword>
<keyword evidence="5 15" id="KW-0001">2Fe-2S</keyword>
<evidence type="ECO:0000256" key="4">
    <source>
        <dbReference type="ARBA" id="ARBA00022630"/>
    </source>
</evidence>
<dbReference type="InterPro" id="IPR001041">
    <property type="entry name" value="2Fe-2S_ferredoxin-type"/>
</dbReference>
<dbReference type="InterPro" id="IPR016167">
    <property type="entry name" value="FAD-bd_PCMH_sub1"/>
</dbReference>
<dbReference type="InterPro" id="IPR036010">
    <property type="entry name" value="2Fe-2S_ferredoxin-like_sf"/>
</dbReference>
<dbReference type="Pfam" id="PF00941">
    <property type="entry name" value="FAD_binding_5"/>
    <property type="match status" value="1"/>
</dbReference>
<feature type="binding site" evidence="15">
    <location>
        <position position="61"/>
    </location>
    <ligand>
        <name>[2Fe-2S] cluster</name>
        <dbReference type="ChEBI" id="CHEBI:190135"/>
        <label>1</label>
    </ligand>
</feature>
<evidence type="ECO:0000256" key="5">
    <source>
        <dbReference type="ARBA" id="ARBA00022714"/>
    </source>
</evidence>
<dbReference type="Gene3D" id="3.90.1170.50">
    <property type="entry name" value="Aldehyde oxidase/xanthine dehydrogenase, a/b hammerhead"/>
    <property type="match status" value="1"/>
</dbReference>
<dbReference type="EnsemblMetazoa" id="BGLB004666-RB">
    <property type="protein sequence ID" value="BGLB004666-PB"/>
    <property type="gene ID" value="BGLB004666"/>
</dbReference>
<dbReference type="VEuPathDB" id="VectorBase:BGLAX_039939"/>
<evidence type="ECO:0000256" key="13">
    <source>
        <dbReference type="PIRSR" id="PIRSR000127-1"/>
    </source>
</evidence>
<dbReference type="InterPro" id="IPR005107">
    <property type="entry name" value="CO_DH_flav_C"/>
</dbReference>
<feature type="domain" description="FAD-binding PCMH-type" evidence="17">
    <location>
        <begin position="225"/>
        <end position="408"/>
    </location>
</feature>
<dbReference type="InterPro" id="IPR002346">
    <property type="entry name" value="Mopterin_DH_FAD-bd"/>
</dbReference>
<feature type="binding site" evidence="15">
    <location>
        <position position="897"/>
    </location>
    <ligand>
        <name>Mo-molybdopterin</name>
        <dbReference type="ChEBI" id="CHEBI:71302"/>
    </ligand>
    <ligandPart>
        <name>Mo</name>
        <dbReference type="ChEBI" id="CHEBI:28685"/>
    </ligandPart>
</feature>
<evidence type="ECO:0000259" key="16">
    <source>
        <dbReference type="PROSITE" id="PS51085"/>
    </source>
</evidence>
<evidence type="ECO:0000256" key="1">
    <source>
        <dbReference type="ARBA" id="ARBA00001974"/>
    </source>
</evidence>
<dbReference type="InterPro" id="IPR046867">
    <property type="entry name" value="AldOxase/xan_DH_MoCoBD2"/>
</dbReference>
<organism evidence="18 19">
    <name type="scientific">Biomphalaria glabrata</name>
    <name type="common">Bloodfluke planorb</name>
    <name type="synonym">Freshwater snail</name>
    <dbReference type="NCBI Taxonomy" id="6526"/>
    <lineage>
        <taxon>Eukaryota</taxon>
        <taxon>Metazoa</taxon>
        <taxon>Spiralia</taxon>
        <taxon>Lophotrochozoa</taxon>
        <taxon>Mollusca</taxon>
        <taxon>Gastropoda</taxon>
        <taxon>Heterobranchia</taxon>
        <taxon>Euthyneura</taxon>
        <taxon>Panpulmonata</taxon>
        <taxon>Hygrophila</taxon>
        <taxon>Lymnaeoidea</taxon>
        <taxon>Planorbidae</taxon>
        <taxon>Biomphalaria</taxon>
    </lineage>
</organism>
<keyword evidence="8" id="KW-0560">Oxidoreductase</keyword>
<dbReference type="Gene3D" id="3.30.43.10">
    <property type="entry name" value="Uridine Diphospho-n-acetylenolpyruvylglucosamine Reductase, domain 2"/>
    <property type="match status" value="1"/>
</dbReference>
<feature type="binding site" evidence="15">
    <location>
        <position position="66"/>
    </location>
    <ligand>
        <name>[2Fe-2S] cluster</name>
        <dbReference type="ChEBI" id="CHEBI:190135"/>
        <label>1</label>
    </ligand>
</feature>
<dbReference type="Proteomes" id="UP000076420">
    <property type="component" value="Unassembled WGS sequence"/>
</dbReference>
<feature type="binding site" evidence="15">
    <location>
        <position position="753"/>
    </location>
    <ligand>
        <name>Mo-molybdopterin</name>
        <dbReference type="ChEBI" id="CHEBI:71302"/>
    </ligand>
    <ligandPart>
        <name>Mo</name>
        <dbReference type="ChEBI" id="CHEBI:28685"/>
    </ligandPart>
</feature>
<feature type="binding site" evidence="15">
    <location>
        <position position="69"/>
    </location>
    <ligand>
        <name>[2Fe-2S] cluster</name>
        <dbReference type="ChEBI" id="CHEBI:190135"/>
        <label>1</label>
    </ligand>
</feature>
<feature type="binding site" evidence="14">
    <location>
        <position position="416"/>
    </location>
    <ligand>
        <name>FAD</name>
        <dbReference type="ChEBI" id="CHEBI:57692"/>
    </ligand>
</feature>
<dbReference type="SUPFAM" id="SSF56003">
    <property type="entry name" value="Molybdenum cofactor-binding domain"/>
    <property type="match status" value="1"/>
</dbReference>
<dbReference type="InterPro" id="IPR037165">
    <property type="entry name" value="AldOxase/xan_DH_Mopterin-bd_sf"/>
</dbReference>
<dbReference type="SMART" id="SM01008">
    <property type="entry name" value="Ald_Xan_dh_C"/>
    <property type="match status" value="1"/>
</dbReference>
<evidence type="ECO:0000259" key="17">
    <source>
        <dbReference type="PROSITE" id="PS51387"/>
    </source>
</evidence>
<dbReference type="InterPro" id="IPR016208">
    <property type="entry name" value="Ald_Oxase/xanthine_DH-like"/>
</dbReference>
<protein>
    <recommendedName>
        <fullName evidence="20">FAD-binding PCMH-type domain-containing protein</fullName>
    </recommendedName>
</protein>
<feature type="active site" description="Proton acceptor" evidence="13">
    <location>
        <position position="1237"/>
    </location>
</feature>
<dbReference type="InterPro" id="IPR016169">
    <property type="entry name" value="FAD-bd_PCMH_sub2"/>
</dbReference>
<name>A0A2C9JM54_BIOGL</name>
<gene>
    <name evidence="18" type="primary">106059685</name>
</gene>
<feature type="binding site" evidence="14">
    <location>
        <position position="353"/>
    </location>
    <ligand>
        <name>FAD</name>
        <dbReference type="ChEBI" id="CHEBI:57692"/>
    </ligand>
</feature>
<feature type="binding site" evidence="15">
    <location>
        <position position="166"/>
    </location>
    <ligand>
        <name>[2Fe-2S] cluster</name>
        <dbReference type="ChEBI" id="CHEBI:190135"/>
        <label>2</label>
    </ligand>
</feature>
<dbReference type="VEuPathDB" id="VectorBase:BGLB004666"/>
<evidence type="ECO:0000256" key="3">
    <source>
        <dbReference type="ARBA" id="ARBA00022505"/>
    </source>
</evidence>
<dbReference type="InterPro" id="IPR036856">
    <property type="entry name" value="Ald_Oxase/Xan_DH_a/b_sf"/>
</dbReference>
<dbReference type="Gene3D" id="3.30.390.50">
    <property type="entry name" value="CO dehydrogenase flavoprotein, C-terminal domain"/>
    <property type="match status" value="1"/>
</dbReference>
<dbReference type="SUPFAM" id="SSF56176">
    <property type="entry name" value="FAD-binding/transporter-associated domain-like"/>
    <property type="match status" value="1"/>
</dbReference>
<proteinExistence type="inferred from homology"/>
<keyword evidence="7 14" id="KW-0274">FAD</keyword>
<dbReference type="SUPFAM" id="SSF47741">
    <property type="entry name" value="CO dehydrogenase ISP C-domain like"/>
    <property type="match status" value="1"/>
</dbReference>
<keyword evidence="6 15" id="KW-0479">Metal-binding</keyword>
<evidence type="ECO:0000256" key="12">
    <source>
        <dbReference type="ARBA" id="ARBA00034078"/>
    </source>
</evidence>
<dbReference type="InterPro" id="IPR008274">
    <property type="entry name" value="AldOxase/xan_DH_MoCoBD1"/>
</dbReference>
<dbReference type="Gene3D" id="3.30.365.10">
    <property type="entry name" value="Aldehyde oxidase/xanthine dehydrogenase, molybdopterin binding domain"/>
    <property type="match status" value="4"/>
</dbReference>
<sequence>MYSQYSRAVSKQQQDMPSSSDQISFYINGEKHIVSQKLSLTTSLNEYLREVAGLKGTKVMCREAGCGCCSVAVSHLLPDSDKLQTYSVQSCLTPLYAVDGWQISTVEGIGSQKAGFHPIQERIAKFNGTQCGYCTPGMVMNMYGLLHQNPNITAQEIEDNFDGNICRCTGYRSILDAMKSFSTDGNIPGAKSIDIEDLNKHLCPRTGEPCTGHQEEKGGKRSLDIEVNGNRWYRPTSLKDLGNLLKDNVNKKVKMIFGNTSTGIFKNEELSDIYIDLHRVEEIYCYQLSDAGVTFGAATSLTNLMNKLKADQDKAGFQYFSAVVRHLKFIANVMVRNAGSIAGNLMIKHKHPDFPSDIFTVFEALGAKVDIYDADTSTTATYTMLDFLRKVNMTGKVIVAVQLPKLAENEVFRSFKITPRWQNAHAYVNAAFRLPAVGRDIKGRPSLVYGGINADTEHALKTEEFLTNKTLSDAVFQEALNILSSELNPEFDLVLASPKYRKDLSIALLYKVLLGIYNPNNPKLRSGPENIHRPISSGLQTYQEIKTELPLKQAMPKITAPLQASGEAVFINDMPAFKNELHAAFVLSDVGPATLVSIDASEAVTMPGVVAFYSAKDIPAGGVNDYLPSGSGFDFKSEELFASKEIHFAGQSIGLIVAETQVQAFAAVKKMKATYTDLRKPVLSLDDSLSLNYKFDVKVPDVRLGDPENAFKTVDKIVEGECRMGTQYHFFLETHVSLAVPSEDGIDLYAATQFGDMNQHAAANVIGKPMNYVNVTVPRLGGGFGGKAWDSCSTSTACTLAAYLTGRPVRIALDLSTNMRLCGKRPNIIAKYKAGFSNDGNVQVIDMDFYGEIGHNEARVYDLVYITKGLDMCYHVPNWHVRLHPMKTDKQNVSPVRAPGSVPASFIIETIMEHVAKAVDRHPILVKELNLYERDQTDLNNVELSQCTIRDLWRRLKDTAEVEGRMRIVDAFNQENLWKKRGITMTTCKYGMNCFGTGQAANVSIYGRDGTVVICQGGVEMGQGLYTKVIQGVAHILGVPIDQIKVRPNQNIVTPNNNVSGGSVASEMAMQSAIEASNILKEKMQPIREKFPDASWKELCAKCVANRIDLNAHHSYTLPVGSKILQYFTYCAAVIETEVDVLTGESQIRRVDLMADFGESLNPTIDIGQAEGAFVMGLGYYLSEDIIFDGQTGRILNDGTWEYKPPTTKDIPIDWRVYLLPDTPNPSGIRSSKAVGEPTISLAVGALLANKLAVHSARKDLFGANDYIPSVSPYTVERVQQSVGLTADKLTF</sequence>
<dbReference type="Gene3D" id="1.10.150.120">
    <property type="entry name" value="[2Fe-2S]-binding domain"/>
    <property type="match status" value="1"/>
</dbReference>
<feature type="binding site" evidence="15">
    <location>
        <position position="131"/>
    </location>
    <ligand>
        <name>[2Fe-2S] cluster</name>
        <dbReference type="ChEBI" id="CHEBI:190135"/>
        <label>2</label>
    </ligand>
</feature>
<feature type="binding site" evidence="15">
    <location>
        <position position="1062"/>
    </location>
    <ligand>
        <name>Mo-molybdopterin</name>
        <dbReference type="ChEBI" id="CHEBI:71302"/>
    </ligand>
    <ligandPart>
        <name>Mo</name>
        <dbReference type="ChEBI" id="CHEBI:28685"/>
    </ligandPart>
</feature>
<dbReference type="Pfam" id="PF00111">
    <property type="entry name" value="Fer2"/>
    <property type="match status" value="1"/>
</dbReference>
<dbReference type="SUPFAM" id="SSF54292">
    <property type="entry name" value="2Fe-2S ferredoxin-like"/>
    <property type="match status" value="1"/>
</dbReference>
<feature type="binding site" evidence="15">
    <location>
        <position position="168"/>
    </location>
    <ligand>
        <name>[2Fe-2S] cluster</name>
        <dbReference type="ChEBI" id="CHEBI:190135"/>
        <label>2</label>
    </ligand>
</feature>
<dbReference type="PANTHER" id="PTHR45444:SF3">
    <property type="entry name" value="XANTHINE DEHYDROGENASE"/>
    <property type="match status" value="1"/>
</dbReference>
<dbReference type="InterPro" id="IPR002888">
    <property type="entry name" value="2Fe-2S-bd"/>
</dbReference>
<evidence type="ECO:0000256" key="6">
    <source>
        <dbReference type="ARBA" id="ARBA00022723"/>
    </source>
</evidence>
<dbReference type="InterPro" id="IPR012675">
    <property type="entry name" value="Beta-grasp_dom_sf"/>
</dbReference>
<dbReference type="Pfam" id="PF20256">
    <property type="entry name" value="MoCoBD_2"/>
    <property type="match status" value="1"/>
</dbReference>
<dbReference type="InterPro" id="IPR036884">
    <property type="entry name" value="2Fe-2S-bd_dom_sf"/>
</dbReference>
<evidence type="ECO:0000256" key="11">
    <source>
        <dbReference type="ARBA" id="ARBA00023027"/>
    </source>
</evidence>
<feature type="binding site" evidence="15">
    <location>
        <position position="91"/>
    </location>
    <ligand>
        <name>[2Fe-2S] cluster</name>
        <dbReference type="ChEBI" id="CHEBI:190135"/>
        <label>1</label>
    </ligand>
</feature>
<evidence type="ECO:0000256" key="2">
    <source>
        <dbReference type="ARBA" id="ARBA00006849"/>
    </source>
</evidence>
<dbReference type="InterPro" id="IPR016166">
    <property type="entry name" value="FAD-bd_PCMH"/>
</dbReference>